<reference evidence="5" key="1">
    <citation type="submission" date="2023-06" db="EMBL/GenBank/DDBJ databases">
        <title>Genomic of Parafulvivirga corallium.</title>
        <authorList>
            <person name="Wang G."/>
        </authorList>
    </citation>
    <scope>NUCLEOTIDE SEQUENCE</scope>
    <source>
        <strain evidence="5">BMA10</strain>
    </source>
</reference>
<organism evidence="5 6">
    <name type="scientific">Splendidivirga corallicola</name>
    <dbReference type="NCBI Taxonomy" id="3051826"/>
    <lineage>
        <taxon>Bacteria</taxon>
        <taxon>Pseudomonadati</taxon>
        <taxon>Bacteroidota</taxon>
        <taxon>Cytophagia</taxon>
        <taxon>Cytophagales</taxon>
        <taxon>Splendidivirgaceae</taxon>
        <taxon>Splendidivirga</taxon>
    </lineage>
</organism>
<dbReference type="Gene3D" id="2.60.40.1120">
    <property type="entry name" value="Carboxypeptidase-like, regulatory domain"/>
    <property type="match status" value="1"/>
</dbReference>
<keyword evidence="2" id="KW-0472">Membrane</keyword>
<protein>
    <submittedName>
        <fullName evidence="5">TonB-dependent receptor</fullName>
    </submittedName>
</protein>
<dbReference type="Pfam" id="PF13715">
    <property type="entry name" value="CarbopepD_reg_2"/>
    <property type="match status" value="1"/>
</dbReference>
<sequence>MKTFTNTILLLVLCTQAFSQTKISGIVKDKKGEAIVGANIYIKDSYDGSSTDIHGTFSFVSSEEGPHVLVITSIGFKTMEQEVVLNGKAIQLSFELIETINKLDAVVISAGSFNAGDEGKKEVLKPLDIVTTAGSSADIAGALNTLPGTQTVGETGRLFVRGGSGFETKTFIDGMQVLNTYSPSVPNTPSRGRFSPFMFSGTSFSTGGYSAEYGQALSSALILNTKDKAMMDRADISLMSVGTDVSATKVWEKSSFSGKVQYTNIAPYFGIIKQKLDLVKAPSSLDGNFAIRRQINENGMLKFYGNFNHSNLVVNISDIDEPSIKDRVGIINDYQYLNIFYKDVLNERWSIKTGISYTNSKDDIDFNVENSLEHQKGIHTKIVLSNDVSDKLALNFGSEVFYRDYTLDLESAEGETYTQSFSEPILASFLETDIYTSKNFVTRAGARLEHIGLNGVWSISPRLSFGYKTGENSQVSLAYGKFQQQTENSLLRVNNDLRPEKSDHYILNYQVINTKRTFRIEAYYKDYKDLVKYDDSNISDPTGYDNTGVGHARGIDIFWRDNQTLKNVDYWISYSFLDTKRDYRNFPYSAVPRFASSHNFSVVYKHFIEDIKSQIGATYSFTSARPFHDPNQSGFNAGRTKNYHDLSMNVSYLFRSNVIFHAFITNVLGTRQIFGYEYGNQLNTHGQYNRRAIAPPASRFIFLGVFITLAKDKTFNGLPNL</sequence>
<accession>A0ABT8KWI2</accession>
<feature type="domain" description="TonB-dependent receptor plug" evidence="4">
    <location>
        <begin position="136"/>
        <end position="215"/>
    </location>
</feature>
<evidence type="ECO:0000313" key="5">
    <source>
        <dbReference type="EMBL" id="MDN5203973.1"/>
    </source>
</evidence>
<keyword evidence="6" id="KW-1185">Reference proteome</keyword>
<dbReference type="Gene3D" id="2.40.170.20">
    <property type="entry name" value="TonB-dependent receptor, beta-barrel domain"/>
    <property type="match status" value="1"/>
</dbReference>
<evidence type="ECO:0000313" key="6">
    <source>
        <dbReference type="Proteomes" id="UP001172082"/>
    </source>
</evidence>
<dbReference type="Pfam" id="PF07715">
    <property type="entry name" value="Plug"/>
    <property type="match status" value="1"/>
</dbReference>
<comment type="subcellular location">
    <subcellularLocation>
        <location evidence="1">Cell outer membrane</location>
    </subcellularLocation>
</comment>
<dbReference type="EMBL" id="JAUJEA010000009">
    <property type="protein sequence ID" value="MDN5203973.1"/>
    <property type="molecule type" value="Genomic_DNA"/>
</dbReference>
<evidence type="ECO:0000259" key="4">
    <source>
        <dbReference type="Pfam" id="PF07715"/>
    </source>
</evidence>
<dbReference type="InterPro" id="IPR036942">
    <property type="entry name" value="Beta-barrel_TonB_sf"/>
</dbReference>
<proteinExistence type="predicted"/>
<dbReference type="InterPro" id="IPR012910">
    <property type="entry name" value="Plug_dom"/>
</dbReference>
<keyword evidence="5" id="KW-0675">Receptor</keyword>
<comment type="caution">
    <text evidence="5">The sequence shown here is derived from an EMBL/GenBank/DDBJ whole genome shotgun (WGS) entry which is preliminary data.</text>
</comment>
<evidence type="ECO:0000256" key="2">
    <source>
        <dbReference type="ARBA" id="ARBA00023136"/>
    </source>
</evidence>
<dbReference type="RefSeq" id="WP_346753997.1">
    <property type="nucleotide sequence ID" value="NZ_JAUJEA010000009.1"/>
</dbReference>
<dbReference type="Proteomes" id="UP001172082">
    <property type="component" value="Unassembled WGS sequence"/>
</dbReference>
<dbReference type="SUPFAM" id="SSF56935">
    <property type="entry name" value="Porins"/>
    <property type="match status" value="1"/>
</dbReference>
<dbReference type="SUPFAM" id="SSF49464">
    <property type="entry name" value="Carboxypeptidase regulatory domain-like"/>
    <property type="match status" value="1"/>
</dbReference>
<evidence type="ECO:0000256" key="1">
    <source>
        <dbReference type="ARBA" id="ARBA00004442"/>
    </source>
</evidence>
<dbReference type="InterPro" id="IPR008969">
    <property type="entry name" value="CarboxyPept-like_regulatory"/>
</dbReference>
<keyword evidence="3" id="KW-0998">Cell outer membrane</keyword>
<gene>
    <name evidence="5" type="ORF">QQ008_21460</name>
</gene>
<evidence type="ECO:0000256" key="3">
    <source>
        <dbReference type="ARBA" id="ARBA00023237"/>
    </source>
</evidence>
<name>A0ABT8KWI2_9BACT</name>